<organism evidence="1 2">
    <name type="scientific">Piloderma croceum (strain F 1598)</name>
    <dbReference type="NCBI Taxonomy" id="765440"/>
    <lineage>
        <taxon>Eukaryota</taxon>
        <taxon>Fungi</taxon>
        <taxon>Dikarya</taxon>
        <taxon>Basidiomycota</taxon>
        <taxon>Agaricomycotina</taxon>
        <taxon>Agaricomycetes</taxon>
        <taxon>Agaricomycetidae</taxon>
        <taxon>Atheliales</taxon>
        <taxon>Atheliaceae</taxon>
        <taxon>Piloderma</taxon>
    </lineage>
</organism>
<feature type="non-terminal residue" evidence="1">
    <location>
        <position position="1"/>
    </location>
</feature>
<evidence type="ECO:0000313" key="1">
    <source>
        <dbReference type="EMBL" id="KIM88178.1"/>
    </source>
</evidence>
<proteinExistence type="predicted"/>
<dbReference type="AlphaFoldDB" id="A0A0C3BNY3"/>
<gene>
    <name evidence="1" type="ORF">PILCRDRAFT_51494</name>
</gene>
<reference evidence="1 2" key="1">
    <citation type="submission" date="2014-04" db="EMBL/GenBank/DDBJ databases">
        <authorList>
            <consortium name="DOE Joint Genome Institute"/>
            <person name="Kuo A."/>
            <person name="Tarkka M."/>
            <person name="Buscot F."/>
            <person name="Kohler A."/>
            <person name="Nagy L.G."/>
            <person name="Floudas D."/>
            <person name="Copeland A."/>
            <person name="Barry K.W."/>
            <person name="Cichocki N."/>
            <person name="Veneault-Fourrey C."/>
            <person name="LaButti K."/>
            <person name="Lindquist E.A."/>
            <person name="Lipzen A."/>
            <person name="Lundell T."/>
            <person name="Morin E."/>
            <person name="Murat C."/>
            <person name="Sun H."/>
            <person name="Tunlid A."/>
            <person name="Henrissat B."/>
            <person name="Grigoriev I.V."/>
            <person name="Hibbett D.S."/>
            <person name="Martin F."/>
            <person name="Nordberg H.P."/>
            <person name="Cantor M.N."/>
            <person name="Hua S.X."/>
        </authorList>
    </citation>
    <scope>NUCLEOTIDE SEQUENCE [LARGE SCALE GENOMIC DNA]</scope>
    <source>
        <strain evidence="1 2">F 1598</strain>
    </source>
</reference>
<dbReference type="STRING" id="765440.A0A0C3BNY3"/>
<dbReference type="Proteomes" id="UP000054166">
    <property type="component" value="Unassembled WGS sequence"/>
</dbReference>
<dbReference type="EMBL" id="KN832977">
    <property type="protein sequence ID" value="KIM88178.1"/>
    <property type="molecule type" value="Genomic_DNA"/>
</dbReference>
<feature type="non-terminal residue" evidence="1">
    <location>
        <position position="284"/>
    </location>
</feature>
<protein>
    <submittedName>
        <fullName evidence="1">Uncharacterized protein</fullName>
    </submittedName>
</protein>
<accession>A0A0C3BNY3</accession>
<keyword evidence="2" id="KW-1185">Reference proteome</keyword>
<dbReference type="InParanoid" id="A0A0C3BNY3"/>
<sequence length="284" mass="32308">LSSKSDPLVHHGRHFCRTIHAMCNIHALLTQSIIRAVEQTADDDLSDDERREHRVFKRLLNLVPNLEERIMTGSEEELTEVADLLRKGATGARGDDTKTLKGNILEWITPKGESLNPPLYRNQKADRGFHHERTGALLCPVDLDWSHEDVKKKLRSGEDVVTGDRWPLFIYADCKYDPEDPWNGLLRGDILVNAFKHVFTSPSSVDKEHKATRSGNARLHNMTRTSPASVAYIATQVRFALSSSSVFSRTDTVTDSERFYNSLLEILDDPAEKQEVDALFKWWD</sequence>
<reference evidence="2" key="2">
    <citation type="submission" date="2015-01" db="EMBL/GenBank/DDBJ databases">
        <title>Evolutionary Origins and Diversification of the Mycorrhizal Mutualists.</title>
        <authorList>
            <consortium name="DOE Joint Genome Institute"/>
            <consortium name="Mycorrhizal Genomics Consortium"/>
            <person name="Kohler A."/>
            <person name="Kuo A."/>
            <person name="Nagy L.G."/>
            <person name="Floudas D."/>
            <person name="Copeland A."/>
            <person name="Barry K.W."/>
            <person name="Cichocki N."/>
            <person name="Veneault-Fourrey C."/>
            <person name="LaButti K."/>
            <person name="Lindquist E.A."/>
            <person name="Lipzen A."/>
            <person name="Lundell T."/>
            <person name="Morin E."/>
            <person name="Murat C."/>
            <person name="Riley R."/>
            <person name="Ohm R."/>
            <person name="Sun H."/>
            <person name="Tunlid A."/>
            <person name="Henrissat B."/>
            <person name="Grigoriev I.V."/>
            <person name="Hibbett D.S."/>
            <person name="Martin F."/>
        </authorList>
    </citation>
    <scope>NUCLEOTIDE SEQUENCE [LARGE SCALE GENOMIC DNA]</scope>
    <source>
        <strain evidence="2">F 1598</strain>
    </source>
</reference>
<name>A0A0C3BNY3_PILCF</name>
<evidence type="ECO:0000313" key="2">
    <source>
        <dbReference type="Proteomes" id="UP000054166"/>
    </source>
</evidence>
<dbReference type="InterPro" id="IPR046521">
    <property type="entry name" value="DUF6698"/>
</dbReference>
<dbReference type="OrthoDB" id="3160134at2759"/>
<dbReference type="HOGENOM" id="CLU_035918_3_1_1"/>
<dbReference type="Pfam" id="PF20414">
    <property type="entry name" value="DUF6698"/>
    <property type="match status" value="1"/>
</dbReference>